<accession>A0A4Q4J153</accession>
<comment type="caution">
    <text evidence="2">The sequence shown here is derived from an EMBL/GenBank/DDBJ whole genome shotgun (WGS) entry which is preliminary data.</text>
</comment>
<sequence>MKLWVLIVAGVLAQTPALACECVFYASEAEMVEAEINRLDSASVALDGEVISSSTSIFGSTTTAIVRPTHIWFGERLREYRVEGQTNCDLKLHVGEKVRIDLRKIPLDTGFIAQFRAKLFGESLRFRSSGCSDFAEAMRSPKMQRAVYARSRKGR</sequence>
<evidence type="ECO:0000313" key="2">
    <source>
        <dbReference type="EMBL" id="RYL99089.1"/>
    </source>
</evidence>
<protein>
    <submittedName>
        <fullName evidence="2">Uncharacterized protein</fullName>
    </submittedName>
</protein>
<dbReference type="AlphaFoldDB" id="A0A4Q4J153"/>
<evidence type="ECO:0000313" key="3">
    <source>
        <dbReference type="Proteomes" id="UP000292734"/>
    </source>
</evidence>
<feature type="chain" id="PRO_5020529423" evidence="1">
    <location>
        <begin position="20"/>
        <end position="155"/>
    </location>
</feature>
<evidence type="ECO:0000256" key="1">
    <source>
        <dbReference type="SAM" id="SignalP"/>
    </source>
</evidence>
<reference evidence="2 3" key="1">
    <citation type="submission" date="2019-02" db="EMBL/GenBank/DDBJ databases">
        <authorList>
            <person name="Feng G."/>
        </authorList>
    </citation>
    <scope>NUCLEOTIDE SEQUENCE [LARGE SCALE GENOMIC DNA]</scope>
    <source>
        <strain evidence="2 3">DSM 26779</strain>
    </source>
</reference>
<keyword evidence="1" id="KW-0732">Signal</keyword>
<proteinExistence type="predicted"/>
<dbReference type="EMBL" id="SEOM01000007">
    <property type="protein sequence ID" value="RYL99089.1"/>
    <property type="molecule type" value="Genomic_DNA"/>
</dbReference>
<organism evidence="2 3">
    <name type="scientific">Sphingobium indicum</name>
    <dbReference type="NCBI Taxonomy" id="332055"/>
    <lineage>
        <taxon>Bacteria</taxon>
        <taxon>Pseudomonadati</taxon>
        <taxon>Pseudomonadota</taxon>
        <taxon>Alphaproteobacteria</taxon>
        <taxon>Sphingomonadales</taxon>
        <taxon>Sphingomonadaceae</taxon>
        <taxon>Sphingobium</taxon>
    </lineage>
</organism>
<feature type="signal peptide" evidence="1">
    <location>
        <begin position="1"/>
        <end position="19"/>
    </location>
</feature>
<dbReference type="Proteomes" id="UP000292734">
    <property type="component" value="Unassembled WGS sequence"/>
</dbReference>
<name>A0A4Q4J153_9SPHN</name>
<gene>
    <name evidence="2" type="ORF">EWH08_15985</name>
</gene>
<dbReference type="RefSeq" id="WP_129965619.1">
    <property type="nucleotide sequence ID" value="NZ_JACBZE010000008.1"/>
</dbReference>